<protein>
    <submittedName>
        <fullName evidence="3">DUF2264 domain-containing protein</fullName>
    </submittedName>
</protein>
<organism evidence="3 4">
    <name type="scientific">Segatella bryantii</name>
    <name type="common">Prevotella bryantii</name>
    <dbReference type="NCBI Taxonomy" id="77095"/>
    <lineage>
        <taxon>Bacteria</taxon>
        <taxon>Pseudomonadati</taxon>
        <taxon>Bacteroidota</taxon>
        <taxon>Bacteroidia</taxon>
        <taxon>Bacteroidales</taxon>
        <taxon>Prevotellaceae</taxon>
        <taxon>Segatella</taxon>
    </lineage>
</organism>
<feature type="signal peptide" evidence="1">
    <location>
        <begin position="1"/>
        <end position="22"/>
    </location>
</feature>
<evidence type="ECO:0000256" key="1">
    <source>
        <dbReference type="SAM" id="SignalP"/>
    </source>
</evidence>
<feature type="chain" id="PRO_5046915901" evidence="1">
    <location>
        <begin position="23"/>
        <end position="421"/>
    </location>
</feature>
<dbReference type="PANTHER" id="PTHR35339:SF3">
    <property type="entry name" value="DUF2264 DOMAIN-CONTAINING PROTEIN"/>
    <property type="match status" value="1"/>
</dbReference>
<dbReference type="InterPro" id="IPR016624">
    <property type="entry name" value="UCP014753"/>
</dbReference>
<keyword evidence="4" id="KW-1185">Reference proteome</keyword>
<gene>
    <name evidence="3" type="ORF">CIK91_11425</name>
</gene>
<dbReference type="RefSeq" id="WP_074613691.1">
    <property type="nucleotide sequence ID" value="NZ_CAJOJX010000005.1"/>
</dbReference>
<dbReference type="PIRSF" id="PIRSF014753">
    <property type="entry name" value="UCP014753"/>
    <property type="match status" value="1"/>
</dbReference>
<evidence type="ECO:0000313" key="4">
    <source>
        <dbReference type="Proteomes" id="UP000216189"/>
    </source>
</evidence>
<sequence length="421" mass="48641">MKKNVSVLVLLLLMFVPFSMLAKRSNKHTTDREYWCSQAYKMAKPVLENMAKGELQKNMQLEVSPTWDGRNKKVAYMECFGRLMAGITPWLSLPDDNTLESKQRKQLREWALESYKNAVDPNSPDCLLWKGEGQLMVDAAYIAESFLRGFDTFWTPLDEQTKKRYINNFLGVRAIDPPYTNWVLFSSTIESFLAKVGAPYDTYRVNSAVRKVEEWYVGDGWYADGPDFAFDYYSSYVFHPMYLETLKAMDEAKAHNRIDYKKYWERELKRAQKFSIILERFISPEGTFPVIGRSTPYRLAALQPLALMAWYQTLPKDLSNGQVRAALTKVMHRMFDEQNNYNAGGFLTIGFCGNQPGTADWYTNNGSLYMTSLSFMPLGLPADAPFWTDAAQPWTQVKAWGGLAFPKDHRWSDDIKTKDRY</sequence>
<dbReference type="PANTHER" id="PTHR35339">
    <property type="entry name" value="LINALOOL DEHYDRATASE_ISOMERASE DOMAIN-CONTAINING PROTEIN"/>
    <property type="match status" value="1"/>
</dbReference>
<accession>A0ABX4EEY6</accession>
<name>A0ABX4EEY6_SEGBR</name>
<comment type="caution">
    <text evidence="3">The sequence shown here is derived from an EMBL/GenBank/DDBJ whole genome shotgun (WGS) entry which is preliminary data.</text>
</comment>
<evidence type="ECO:0000259" key="2">
    <source>
        <dbReference type="Pfam" id="PF10022"/>
    </source>
</evidence>
<dbReference type="Proteomes" id="UP000216189">
    <property type="component" value="Unassembled WGS sequence"/>
</dbReference>
<evidence type="ECO:0000313" key="3">
    <source>
        <dbReference type="EMBL" id="OYP53674.1"/>
    </source>
</evidence>
<feature type="domain" description="DUF2264" evidence="2">
    <location>
        <begin position="31"/>
        <end position="394"/>
    </location>
</feature>
<dbReference type="InterPro" id="IPR049349">
    <property type="entry name" value="DUF2264_N"/>
</dbReference>
<proteinExistence type="predicted"/>
<reference evidence="3 4" key="1">
    <citation type="submission" date="2017-08" db="EMBL/GenBank/DDBJ databases">
        <title>Comparative genomics of non-oral Prevotella species.</title>
        <authorList>
            <person name="Accetto T."/>
            <person name="Nograsek B."/>
            <person name="Avgustin G."/>
        </authorList>
    </citation>
    <scope>NUCLEOTIDE SEQUENCE [LARGE SCALE GENOMIC DNA]</scope>
    <source>
        <strain evidence="3 4">TC1-1</strain>
    </source>
</reference>
<dbReference type="GeneID" id="72480031"/>
<keyword evidence="1" id="KW-0732">Signal</keyword>
<dbReference type="EMBL" id="NPJF01000058">
    <property type="protein sequence ID" value="OYP53674.1"/>
    <property type="molecule type" value="Genomic_DNA"/>
</dbReference>
<dbReference type="Pfam" id="PF10022">
    <property type="entry name" value="DUF2264"/>
    <property type="match status" value="1"/>
</dbReference>